<reference evidence="2" key="1">
    <citation type="submission" date="2021-01" db="UniProtKB">
        <authorList>
            <consortium name="EnsemblPlants"/>
        </authorList>
    </citation>
    <scope>IDENTIFICATION</scope>
</reference>
<dbReference type="PANTHER" id="PTHR33676:SF3">
    <property type="entry name" value="COLD-REGULATED PROTEIN 27"/>
    <property type="match status" value="1"/>
</dbReference>
<evidence type="ECO:0000313" key="2">
    <source>
        <dbReference type="EnsemblPlants" id="Kaladp0018s0078.1.v1.1"/>
    </source>
</evidence>
<dbReference type="Gramene" id="Kaladp0018s0078.1.v1.1">
    <property type="protein sequence ID" value="Kaladp0018s0078.1.v1.1"/>
    <property type="gene ID" value="Kaladp0018s0078.v1.1"/>
</dbReference>
<organism evidence="2 3">
    <name type="scientific">Kalanchoe fedtschenkoi</name>
    <name type="common">Lavender scallops</name>
    <name type="synonym">South American air plant</name>
    <dbReference type="NCBI Taxonomy" id="63787"/>
    <lineage>
        <taxon>Eukaryota</taxon>
        <taxon>Viridiplantae</taxon>
        <taxon>Streptophyta</taxon>
        <taxon>Embryophyta</taxon>
        <taxon>Tracheophyta</taxon>
        <taxon>Spermatophyta</taxon>
        <taxon>Magnoliopsida</taxon>
        <taxon>eudicotyledons</taxon>
        <taxon>Gunneridae</taxon>
        <taxon>Pentapetalae</taxon>
        <taxon>Saxifragales</taxon>
        <taxon>Crassulaceae</taxon>
        <taxon>Kalanchoe</taxon>
    </lineage>
</organism>
<sequence length="162" mass="18064">MEWSGSGLRRTSSDEAISALTVCADAYDRISPAKFEEQPTVWTNEKHNLYIESLEISFVQQLHQSLGFSCRNITHQLHTNNHDKVSFYYQFAAGQSGCRKTASRPEQLAVSYDSRHLSSSYGAHAEVSDQKFIDEGEVTSLTSNARRGKKSSNSASQDQVVP</sequence>
<dbReference type="EnsemblPlants" id="Kaladp0018s0078.1.v1.1">
    <property type="protein sequence ID" value="Kaladp0018s0078.1.v1.1"/>
    <property type="gene ID" value="Kaladp0018s0078.v1.1"/>
</dbReference>
<dbReference type="PANTHER" id="PTHR33676">
    <property type="entry name" value="COLD REGULATED PROTEIN 27"/>
    <property type="match status" value="1"/>
</dbReference>
<dbReference type="Proteomes" id="UP000594263">
    <property type="component" value="Unplaced"/>
</dbReference>
<evidence type="ECO:0000256" key="1">
    <source>
        <dbReference type="SAM" id="MobiDB-lite"/>
    </source>
</evidence>
<dbReference type="InterPro" id="IPR044678">
    <property type="entry name" value="COR27/28"/>
</dbReference>
<keyword evidence="3" id="KW-1185">Reference proteome</keyword>
<dbReference type="GO" id="GO:0009409">
    <property type="term" value="P:response to cold"/>
    <property type="evidence" value="ECO:0007669"/>
    <property type="project" value="InterPro"/>
</dbReference>
<feature type="compositionally biased region" description="Polar residues" evidence="1">
    <location>
        <begin position="139"/>
        <end position="162"/>
    </location>
</feature>
<name>A0A7N0T1U1_KALFE</name>
<dbReference type="AlphaFoldDB" id="A0A7N0T1U1"/>
<feature type="region of interest" description="Disordered" evidence="1">
    <location>
        <begin position="138"/>
        <end position="162"/>
    </location>
</feature>
<evidence type="ECO:0000313" key="3">
    <source>
        <dbReference type="Proteomes" id="UP000594263"/>
    </source>
</evidence>
<dbReference type="GO" id="GO:0042752">
    <property type="term" value="P:regulation of circadian rhythm"/>
    <property type="evidence" value="ECO:0007669"/>
    <property type="project" value="InterPro"/>
</dbReference>
<proteinExistence type="predicted"/>
<accession>A0A7N0T1U1</accession>
<protein>
    <submittedName>
        <fullName evidence="2">Uncharacterized protein</fullName>
    </submittedName>
</protein>